<feature type="domain" description="DUF4326" evidence="1">
    <location>
        <begin position="12"/>
        <end position="98"/>
    </location>
</feature>
<accession>A0A384ZS92</accession>
<keyword evidence="3" id="KW-1185">Reference proteome</keyword>
<evidence type="ECO:0000313" key="2">
    <source>
        <dbReference type="EMBL" id="AXC34513.1"/>
    </source>
</evidence>
<dbReference type="Proteomes" id="UP000260311">
    <property type="component" value="Segment"/>
</dbReference>
<dbReference type="RefSeq" id="YP_009838359.1">
    <property type="nucleotide sequence ID" value="NC_048709.1"/>
</dbReference>
<dbReference type="KEGG" id="vg:55608591"/>
<reference evidence="2 3" key="1">
    <citation type="submission" date="2018-05" db="EMBL/GenBank/DDBJ databases">
        <title>The genome of Vibrio coralliilyticus phage YC.</title>
        <authorList>
            <person name="Benler S."/>
        </authorList>
    </citation>
    <scope>NUCLEOTIDE SEQUENCE [LARGE SCALE GENOMIC DNA]</scope>
</reference>
<dbReference type="InterPro" id="IPR025475">
    <property type="entry name" value="DUF4326"/>
</dbReference>
<protein>
    <recommendedName>
        <fullName evidence="1">DUF4326 domain-containing protein</fullName>
    </recommendedName>
</protein>
<sequence>MCYANITVVNLKKTPAGPRGVFVGRGSPLGNPFPTRVKADRQKVITRYKNWLLRKYEEGDGSIHKELAKLVRMAKEPEGVQLRCYCKPLDCHGDVIKELVEALIQLEQEEA</sequence>
<dbReference type="EMBL" id="MH375644">
    <property type="protein sequence ID" value="AXC34513.1"/>
    <property type="molecule type" value="Genomic_DNA"/>
</dbReference>
<evidence type="ECO:0000259" key="1">
    <source>
        <dbReference type="Pfam" id="PF14216"/>
    </source>
</evidence>
<name>A0A384ZS92_9CAUD</name>
<organism evidence="2 3">
    <name type="scientific">Vibrio phage YC</name>
    <dbReference type="NCBI Taxonomy" id="2267403"/>
    <lineage>
        <taxon>Viruses</taxon>
        <taxon>Duplodnaviria</taxon>
        <taxon>Heunggongvirae</taxon>
        <taxon>Uroviricota</taxon>
        <taxon>Caudoviricetes</taxon>
        <taxon>Pantevenvirales</taxon>
        <taxon>Ackermannviridae</taxon>
        <taxon>Campanilevirus</taxon>
        <taxon>Campanilevirus YC</taxon>
    </lineage>
</organism>
<evidence type="ECO:0000313" key="3">
    <source>
        <dbReference type="Proteomes" id="UP000260311"/>
    </source>
</evidence>
<dbReference type="GeneID" id="55608591"/>
<proteinExistence type="predicted"/>
<dbReference type="Pfam" id="PF14216">
    <property type="entry name" value="DUF4326"/>
    <property type="match status" value="1"/>
</dbReference>